<dbReference type="RefSeq" id="WP_214212630.1">
    <property type="nucleotide sequence ID" value="NZ_JABBFO010000003.1"/>
</dbReference>
<dbReference type="Proteomes" id="UP000786875">
    <property type="component" value="Unassembled WGS sequence"/>
</dbReference>
<name>A0ABS5T393_9GAMM</name>
<reference evidence="1 2" key="1">
    <citation type="submission" date="2020-04" db="EMBL/GenBank/DDBJ databases">
        <title>Genome sequencing of Rosenbergiella species.</title>
        <authorList>
            <person name="Alvarez-Perez S."/>
            <person name="Lievens B."/>
        </authorList>
    </citation>
    <scope>NUCLEOTIDE SEQUENCE [LARGE SCALE GENOMIC DNA]</scope>
    <source>
        <strain evidence="1 2">CdVSA20.1</strain>
    </source>
</reference>
<accession>A0ABS5T393</accession>
<gene>
    <name evidence="1" type="ORF">HGT73_05365</name>
</gene>
<protein>
    <submittedName>
        <fullName evidence="1">Uncharacterized protein</fullName>
    </submittedName>
</protein>
<keyword evidence="2" id="KW-1185">Reference proteome</keyword>
<evidence type="ECO:0000313" key="2">
    <source>
        <dbReference type="Proteomes" id="UP000786875"/>
    </source>
</evidence>
<sequence>MMAWVAVAAAAVSALGSIKQGQSAQTAANYNAAQTRADADASTAAAKVQAQKIRQQGARQASQATSAFGASGVETDTGTALRVTSGIAGDAEQDAYTTILNGVNNANRMRAQAQADVIGGQQAKQAGMISGGSSLLNSGSQYYSGWKR</sequence>
<proteinExistence type="predicted"/>
<comment type="caution">
    <text evidence="1">The sequence shown here is derived from an EMBL/GenBank/DDBJ whole genome shotgun (WGS) entry which is preliminary data.</text>
</comment>
<evidence type="ECO:0000313" key="1">
    <source>
        <dbReference type="EMBL" id="MBT0726816.1"/>
    </source>
</evidence>
<dbReference type="EMBL" id="JABBFO010000003">
    <property type="protein sequence ID" value="MBT0726816.1"/>
    <property type="molecule type" value="Genomic_DNA"/>
</dbReference>
<organism evidence="1 2">
    <name type="scientific">Rosenbergiella australiborealis</name>
    <dbReference type="NCBI Taxonomy" id="1544696"/>
    <lineage>
        <taxon>Bacteria</taxon>
        <taxon>Pseudomonadati</taxon>
        <taxon>Pseudomonadota</taxon>
        <taxon>Gammaproteobacteria</taxon>
        <taxon>Enterobacterales</taxon>
        <taxon>Erwiniaceae</taxon>
        <taxon>Rosenbergiella</taxon>
    </lineage>
</organism>